<evidence type="ECO:0000256" key="4">
    <source>
        <dbReference type="ARBA" id="ARBA00023026"/>
    </source>
</evidence>
<dbReference type="InterPro" id="IPR036404">
    <property type="entry name" value="Jacalin-like_lectin_dom_sf"/>
</dbReference>
<dbReference type="InterPro" id="IPR008701">
    <property type="entry name" value="NPP1"/>
</dbReference>
<reference evidence="7" key="1">
    <citation type="submission" date="2017-03" db="EMBL/GenBank/DDBJ databases">
        <title>Phytopthora megakarya and P. palmivora, two closely related causual agents of cacao black pod achieved similar genome size and gene model numbers by different mechanisms.</title>
        <authorList>
            <person name="Ali S."/>
            <person name="Shao J."/>
            <person name="Larry D.J."/>
            <person name="Kronmiller B."/>
            <person name="Shen D."/>
            <person name="Strem M.D."/>
            <person name="Melnick R.L."/>
            <person name="Guiltinan M.J."/>
            <person name="Tyler B.M."/>
            <person name="Meinhardt L.W."/>
            <person name="Bailey B.A."/>
        </authorList>
    </citation>
    <scope>NUCLEOTIDE SEQUENCE [LARGE SCALE GENOMIC DNA]</scope>
    <source>
        <strain evidence="7">zdho120</strain>
    </source>
</reference>
<evidence type="ECO:0000259" key="5">
    <source>
        <dbReference type="PROSITE" id="PS51752"/>
    </source>
</evidence>
<dbReference type="OrthoDB" id="147163at2759"/>
<gene>
    <name evidence="6" type="ORF">PHMEG_0007830</name>
</gene>
<dbReference type="PROSITE" id="PS51752">
    <property type="entry name" value="JACALIN_LECTIN"/>
    <property type="match status" value="1"/>
</dbReference>
<evidence type="ECO:0000256" key="3">
    <source>
        <dbReference type="ARBA" id="ARBA00022525"/>
    </source>
</evidence>
<dbReference type="EMBL" id="NBNE01000637">
    <property type="protein sequence ID" value="OWZ18127.1"/>
    <property type="molecule type" value="Genomic_DNA"/>
</dbReference>
<evidence type="ECO:0000313" key="7">
    <source>
        <dbReference type="Proteomes" id="UP000198211"/>
    </source>
</evidence>
<dbReference type="SUPFAM" id="SSF51101">
    <property type="entry name" value="Mannose-binding lectins"/>
    <property type="match status" value="1"/>
</dbReference>
<evidence type="ECO:0000256" key="1">
    <source>
        <dbReference type="ARBA" id="ARBA00004613"/>
    </source>
</evidence>
<dbReference type="Proteomes" id="UP000198211">
    <property type="component" value="Unassembled WGS sequence"/>
</dbReference>
<dbReference type="GO" id="GO:0005576">
    <property type="term" value="C:extracellular region"/>
    <property type="evidence" value="ECO:0007669"/>
    <property type="project" value="UniProtKB-SubCell"/>
</dbReference>
<evidence type="ECO:0000256" key="2">
    <source>
        <dbReference type="ARBA" id="ARBA00009520"/>
    </source>
</evidence>
<comment type="caution">
    <text evidence="6">The sequence shown here is derived from an EMBL/GenBank/DDBJ whole genome shotgun (WGS) entry which is preliminary data.</text>
</comment>
<proteinExistence type="inferred from homology"/>
<sequence length="308" mass="33461">MEAHWGEKKGHTRIFYLSFTTSAGNSIAAGSMTNDKNSVTAPPGFQLGGFFGRAGDEIDLIGAIWTSIEVVTRAPDAAPEPWVEKIINHDGVVPFKQPEPVTISEKAAIKFKPQLHIGNGCHAYPAVNIFGQTSGGLKTTGAPSAGCKGSGWGSQVYGRSTWFNDVWAIMYSWYFPKDSPSTGLGHRHDWEHVIVWIDNPDVPEPKILGVTPSAHSGYSSQVPPNADKVDGTSVKVIYESKWPINHALESTSLGGDFQDLIMWEQMSDAARLGLQNTAFGKANVPMKDGNFESKLDKAWPFGQKTKQG</sequence>
<name>A0A225WMA2_9STRA</name>
<dbReference type="AlphaFoldDB" id="A0A225WMA2"/>
<dbReference type="Pfam" id="PF01419">
    <property type="entry name" value="Jacalin"/>
    <property type="match status" value="1"/>
</dbReference>
<organism evidence="6 7">
    <name type="scientific">Phytophthora megakarya</name>
    <dbReference type="NCBI Taxonomy" id="4795"/>
    <lineage>
        <taxon>Eukaryota</taxon>
        <taxon>Sar</taxon>
        <taxon>Stramenopiles</taxon>
        <taxon>Oomycota</taxon>
        <taxon>Peronosporomycetes</taxon>
        <taxon>Peronosporales</taxon>
        <taxon>Peronosporaceae</taxon>
        <taxon>Phytophthora</taxon>
    </lineage>
</organism>
<dbReference type="PANTHER" id="PTHR33657:SF8">
    <property type="entry name" value="DOMAIN PROTEIN, PUTATIVE (AFU_ORTHOLOGUE AFUA_5G00600)-RELATED"/>
    <property type="match status" value="1"/>
</dbReference>
<dbReference type="InterPro" id="IPR001229">
    <property type="entry name" value="Jacalin-like_lectin_dom"/>
</dbReference>
<dbReference type="PANTHER" id="PTHR33657">
    <property type="entry name" value="DOMAIN PROTEIN, PUTATIVE (AFU_ORTHOLOGUE AFUA_5G00600)-RELATED"/>
    <property type="match status" value="1"/>
</dbReference>
<protein>
    <submittedName>
        <fullName evidence="6">Necrosis inducing protein NPP1</fullName>
    </submittedName>
</protein>
<dbReference type="Pfam" id="PF05630">
    <property type="entry name" value="NPP1"/>
    <property type="match status" value="1"/>
</dbReference>
<keyword evidence="7" id="KW-1185">Reference proteome</keyword>
<dbReference type="STRING" id="4795.A0A225WMA2"/>
<evidence type="ECO:0000313" key="6">
    <source>
        <dbReference type="EMBL" id="OWZ18127.1"/>
    </source>
</evidence>
<comment type="subcellular location">
    <subcellularLocation>
        <location evidence="1">Secreted</location>
    </subcellularLocation>
</comment>
<dbReference type="Gene3D" id="2.100.10.30">
    <property type="entry name" value="Jacalin-like lectin domain"/>
    <property type="match status" value="1"/>
</dbReference>
<keyword evidence="4" id="KW-0843">Virulence</keyword>
<accession>A0A225WMA2</accession>
<comment type="similarity">
    <text evidence="2">Belongs to the Necrosis inducing protein (NPP1) family.</text>
</comment>
<keyword evidence="3" id="KW-0964">Secreted</keyword>
<feature type="domain" description="Jacalin-type lectin" evidence="5">
    <location>
        <begin position="1"/>
        <end position="67"/>
    </location>
</feature>